<organism evidence="2 3">
    <name type="scientific">Apatococcus fuscideae</name>
    <dbReference type="NCBI Taxonomy" id="2026836"/>
    <lineage>
        <taxon>Eukaryota</taxon>
        <taxon>Viridiplantae</taxon>
        <taxon>Chlorophyta</taxon>
        <taxon>core chlorophytes</taxon>
        <taxon>Trebouxiophyceae</taxon>
        <taxon>Chlorellales</taxon>
        <taxon>Chlorellaceae</taxon>
        <taxon>Apatococcus</taxon>
    </lineage>
</organism>
<dbReference type="Pfam" id="PF01494">
    <property type="entry name" value="FAD_binding_3"/>
    <property type="match status" value="1"/>
</dbReference>
<protein>
    <recommendedName>
        <fullName evidence="1">FAD-binding domain-containing protein</fullName>
    </recommendedName>
</protein>
<feature type="domain" description="FAD-binding" evidence="1">
    <location>
        <begin position="2"/>
        <end position="343"/>
    </location>
</feature>
<dbReference type="SUPFAM" id="SSF54373">
    <property type="entry name" value="FAD-linked reductases, C-terminal domain"/>
    <property type="match status" value="1"/>
</dbReference>
<gene>
    <name evidence="2" type="ORF">WJX84_003540</name>
</gene>
<evidence type="ECO:0000313" key="3">
    <source>
        <dbReference type="Proteomes" id="UP001485043"/>
    </source>
</evidence>
<proteinExistence type="predicted"/>
<dbReference type="SUPFAM" id="SSF51905">
    <property type="entry name" value="FAD/NAD(P)-binding domain"/>
    <property type="match status" value="1"/>
</dbReference>
<accession>A0AAW1T3G5</accession>
<keyword evidence="3" id="KW-1185">Reference proteome</keyword>
<dbReference type="InterPro" id="IPR002938">
    <property type="entry name" value="FAD-bd"/>
</dbReference>
<dbReference type="Gene3D" id="3.50.50.60">
    <property type="entry name" value="FAD/NAD(P)-binding domain"/>
    <property type="match status" value="1"/>
</dbReference>
<dbReference type="PANTHER" id="PTHR47469">
    <property type="entry name" value="MONOOXYGENASE-LIKE"/>
    <property type="match status" value="1"/>
</dbReference>
<dbReference type="AlphaFoldDB" id="A0AAW1T3G5"/>
<comment type="caution">
    <text evidence="2">The sequence shown here is derived from an EMBL/GenBank/DDBJ whole genome shotgun (WGS) entry which is preliminary data.</text>
</comment>
<name>A0AAW1T3G5_9CHLO</name>
<reference evidence="2 3" key="1">
    <citation type="journal article" date="2024" name="Nat. Commun.">
        <title>Phylogenomics reveals the evolutionary origins of lichenization in chlorophyte algae.</title>
        <authorList>
            <person name="Puginier C."/>
            <person name="Libourel C."/>
            <person name="Otte J."/>
            <person name="Skaloud P."/>
            <person name="Haon M."/>
            <person name="Grisel S."/>
            <person name="Petersen M."/>
            <person name="Berrin J.G."/>
            <person name="Delaux P.M."/>
            <person name="Dal Grande F."/>
            <person name="Keller J."/>
        </authorList>
    </citation>
    <scope>NUCLEOTIDE SEQUENCE [LARGE SCALE GENOMIC DNA]</scope>
    <source>
        <strain evidence="2 3">SAG 2523</strain>
    </source>
</reference>
<dbReference type="EMBL" id="JALJOV010000496">
    <property type="protein sequence ID" value="KAK9863259.1"/>
    <property type="molecule type" value="Genomic_DNA"/>
</dbReference>
<dbReference type="PANTHER" id="PTHR47469:SF2">
    <property type="entry name" value="OS06G0597600 PROTEIN"/>
    <property type="match status" value="1"/>
</dbReference>
<dbReference type="PRINTS" id="PR00420">
    <property type="entry name" value="RNGMNOXGNASE"/>
</dbReference>
<sequence length="425" mass="46934">MVKVVVCGGSIGGLSAALNLHKAGCEVLVYERASAIQPAGAGLGLDPDTVETMGELGLQEAFNLISRPIPFEEYRWLDSQAEQPGRAGVPIIINRQHNHVSLHWSDLHRMLYDALPTGIVKQAHSITAFQQHTNRVRVTVEQRADSSLPATFEVEADLLVAADGANSTVRKLLRPDDRRRYSGMIAWRGVVDGSSHPELLQALIEDYEHLDRGIIFDISSDCCMNLIYLLPGNRINWLWYRDAPEPKLSSHSVTVSATADDIRQLLSDADATWTPAFARLIKATERPFINAIFDKDPLSSWTYGRVVLVGEAAHPTTPHGSRSTNMSLQDSFALGRCIAASLDDIPQALQAFEKLRVQQTSQEVLFSRYVGEIRQGRWIDPRSFDWLSKPASTRTMLLNASRSIPDFHTVALGEFQSAGITVAGV</sequence>
<dbReference type="Proteomes" id="UP001485043">
    <property type="component" value="Unassembled WGS sequence"/>
</dbReference>
<evidence type="ECO:0000259" key="1">
    <source>
        <dbReference type="Pfam" id="PF01494"/>
    </source>
</evidence>
<dbReference type="GO" id="GO:0071949">
    <property type="term" value="F:FAD binding"/>
    <property type="evidence" value="ECO:0007669"/>
    <property type="project" value="InterPro"/>
</dbReference>
<dbReference type="InterPro" id="IPR036188">
    <property type="entry name" value="FAD/NAD-bd_sf"/>
</dbReference>
<dbReference type="InterPro" id="IPR053212">
    <property type="entry name" value="DHP_3-monooxygenase"/>
</dbReference>
<evidence type="ECO:0000313" key="2">
    <source>
        <dbReference type="EMBL" id="KAK9863259.1"/>
    </source>
</evidence>